<dbReference type="Proteomes" id="UP000055045">
    <property type="component" value="Unassembled WGS sequence"/>
</dbReference>
<dbReference type="AlphaFoldDB" id="A0A117NP02"/>
<dbReference type="EMBL" id="LLXE01000129">
    <property type="protein sequence ID" value="KUM61581.1"/>
    <property type="molecule type" value="Genomic_DNA"/>
</dbReference>
<name>A0A117NP02_PENFR</name>
<evidence type="ECO:0000313" key="2">
    <source>
        <dbReference type="Proteomes" id="UP000055045"/>
    </source>
</evidence>
<comment type="caution">
    <text evidence="1">The sequence shown here is derived from an EMBL/GenBank/DDBJ whole genome shotgun (WGS) entry which is preliminary data.</text>
</comment>
<organism evidence="1 2">
    <name type="scientific">Penicillium freii</name>
    <dbReference type="NCBI Taxonomy" id="48697"/>
    <lineage>
        <taxon>Eukaryota</taxon>
        <taxon>Fungi</taxon>
        <taxon>Dikarya</taxon>
        <taxon>Ascomycota</taxon>
        <taxon>Pezizomycotina</taxon>
        <taxon>Eurotiomycetes</taxon>
        <taxon>Eurotiomycetidae</taxon>
        <taxon>Eurotiales</taxon>
        <taxon>Aspergillaceae</taxon>
        <taxon>Penicillium</taxon>
    </lineage>
</organism>
<keyword evidence="2" id="KW-1185">Reference proteome</keyword>
<evidence type="ECO:0000313" key="1">
    <source>
        <dbReference type="EMBL" id="KUM61581.1"/>
    </source>
</evidence>
<accession>A0A117NP02</accession>
<sequence>MGFLVEFVFFSTSSAKAYFSTTLVVTLANPFLPGSAYAGSIPLDFMLTIFSISHHYNEQICPSQPPPSWITLYSR</sequence>
<gene>
    <name evidence="1" type="ORF">ACN42_g5531</name>
</gene>
<proteinExistence type="predicted"/>
<protein>
    <submittedName>
        <fullName evidence="1">Uncharacterized protein</fullName>
    </submittedName>
</protein>
<reference evidence="1 2" key="1">
    <citation type="submission" date="2015-10" db="EMBL/GenBank/DDBJ databases">
        <title>Genome sequencing of Penicillium freii.</title>
        <authorList>
            <person name="Nguyen H.D."/>
            <person name="Visagie C.M."/>
            <person name="Seifert K.A."/>
        </authorList>
    </citation>
    <scope>NUCLEOTIDE SEQUENCE [LARGE SCALE GENOMIC DNA]</scope>
    <source>
        <strain evidence="1 2">DAOM 242723</strain>
    </source>
</reference>